<protein>
    <submittedName>
        <fullName evidence="1">Uncharacterized protein</fullName>
    </submittedName>
</protein>
<comment type="caution">
    <text evidence="1">The sequence shown here is derived from an EMBL/GenBank/DDBJ whole genome shotgun (WGS) entry which is preliminary data.</text>
</comment>
<dbReference type="AlphaFoldDB" id="A0A0F9N3Q8"/>
<accession>A0A0F9N3Q8</accession>
<name>A0A0F9N3Q8_9ZZZZ</name>
<sequence>MKFRKKPVVIDAVQLRWDNWSEMCDFAGVGKLEEGKPMGCYIDNEGNGSDSFQGNDEIGLWIPTLEGVLLGKTNDWIIRGVKGELDSCKPDIFDITYEPVLMWIEDSIR</sequence>
<organism evidence="1">
    <name type="scientific">marine sediment metagenome</name>
    <dbReference type="NCBI Taxonomy" id="412755"/>
    <lineage>
        <taxon>unclassified sequences</taxon>
        <taxon>metagenomes</taxon>
        <taxon>ecological metagenomes</taxon>
    </lineage>
</organism>
<evidence type="ECO:0000313" key="1">
    <source>
        <dbReference type="EMBL" id="KKN12664.1"/>
    </source>
</evidence>
<gene>
    <name evidence="1" type="ORF">LCGC14_1014140</name>
</gene>
<dbReference type="EMBL" id="LAZR01004006">
    <property type="protein sequence ID" value="KKN12664.1"/>
    <property type="molecule type" value="Genomic_DNA"/>
</dbReference>
<proteinExistence type="predicted"/>
<reference evidence="1" key="1">
    <citation type="journal article" date="2015" name="Nature">
        <title>Complex archaea that bridge the gap between prokaryotes and eukaryotes.</title>
        <authorList>
            <person name="Spang A."/>
            <person name="Saw J.H."/>
            <person name="Jorgensen S.L."/>
            <person name="Zaremba-Niedzwiedzka K."/>
            <person name="Martijn J."/>
            <person name="Lind A.E."/>
            <person name="van Eijk R."/>
            <person name="Schleper C."/>
            <person name="Guy L."/>
            <person name="Ettema T.J."/>
        </authorList>
    </citation>
    <scope>NUCLEOTIDE SEQUENCE</scope>
</reference>